<dbReference type="InterPro" id="IPR054696">
    <property type="entry name" value="GTP-eEF1A_C"/>
</dbReference>
<organism evidence="6 7">
    <name type="scientific">Halteria grandinella</name>
    <dbReference type="NCBI Taxonomy" id="5974"/>
    <lineage>
        <taxon>Eukaryota</taxon>
        <taxon>Sar</taxon>
        <taxon>Alveolata</taxon>
        <taxon>Ciliophora</taxon>
        <taxon>Intramacronucleata</taxon>
        <taxon>Spirotrichea</taxon>
        <taxon>Stichotrichia</taxon>
        <taxon>Sporadotrichida</taxon>
        <taxon>Halteriidae</taxon>
        <taxon>Halteria</taxon>
    </lineage>
</organism>
<evidence type="ECO:0000259" key="4">
    <source>
        <dbReference type="Pfam" id="PF00009"/>
    </source>
</evidence>
<evidence type="ECO:0000256" key="1">
    <source>
        <dbReference type="ARBA" id="ARBA00007249"/>
    </source>
</evidence>
<sequence>MEKSLQGAAAAQSHRYLNVAFLGEHASGKSTVAGHLLKLLKSSLTVQSDKITKKPLYASLFDTLSEERSLGMTINFHQAYAQTANTHFQFTDCPGYPKYFKNLLRGLQGAQVAVFVLDVNGACFEECRDQLTDQLTACYHGQVDNLVVCVNRMDHREVQWERTQYDEIVSEFRLVAYKIGYKEDQIKAIIPISGTQGDNLMIKSDRMKWYEGPTLIKVLEQVKVNYPEELKQKPFMMIVKSIHRVPCAETIVAGVVLQGSVWKDMEVFINSTRCISTSVKSIQAHCKSIAEASVGMSVGLQLKNLQAYEINVGDVVKQQAEPIVVKSKIKITASIVINRNVFTKSGLFKWQKINGHFHLGQATFKIEKLINKEGVEVAQIVPAAVQQGDIITCQLSFVQSCPSFQGTTATENPQLGKFILRDYGELIGVGVINEILNSK</sequence>
<evidence type="ECO:0000313" key="6">
    <source>
        <dbReference type="EMBL" id="TNV78526.1"/>
    </source>
</evidence>
<dbReference type="SUPFAM" id="SSF52540">
    <property type="entry name" value="P-loop containing nucleoside triphosphate hydrolases"/>
    <property type="match status" value="1"/>
</dbReference>
<proteinExistence type="inferred from homology"/>
<comment type="caution">
    <text evidence="6">The sequence shown here is derived from an EMBL/GenBank/DDBJ whole genome shotgun (WGS) entry which is preliminary data.</text>
</comment>
<dbReference type="InterPro" id="IPR009001">
    <property type="entry name" value="Transl_elong_EF1A/Init_IF2_C"/>
</dbReference>
<keyword evidence="3" id="KW-0342">GTP-binding</keyword>
<dbReference type="Pfam" id="PF00009">
    <property type="entry name" value="GTP_EFTU"/>
    <property type="match status" value="1"/>
</dbReference>
<reference evidence="6" key="1">
    <citation type="submission" date="2019-06" db="EMBL/GenBank/DDBJ databases">
        <authorList>
            <person name="Zheng W."/>
        </authorList>
    </citation>
    <scope>NUCLEOTIDE SEQUENCE</scope>
    <source>
        <strain evidence="6">QDHG01</strain>
    </source>
</reference>
<dbReference type="OrthoDB" id="296373at2759"/>
<evidence type="ECO:0000313" key="7">
    <source>
        <dbReference type="Proteomes" id="UP000785679"/>
    </source>
</evidence>
<dbReference type="GO" id="GO:0003924">
    <property type="term" value="F:GTPase activity"/>
    <property type="evidence" value="ECO:0007669"/>
    <property type="project" value="InterPro"/>
</dbReference>
<comment type="similarity">
    <text evidence="1">Belongs to the TRAFAC class translation factor GTPase superfamily. Classic translation factor GTPase family. EF-Tu/EF-1A subfamily.</text>
</comment>
<feature type="domain" description="GTP-eEF1A C-terminal" evidence="5">
    <location>
        <begin position="355"/>
        <end position="433"/>
    </location>
</feature>
<dbReference type="InterPro" id="IPR050100">
    <property type="entry name" value="TRAFAC_GTPase_members"/>
</dbReference>
<dbReference type="PANTHER" id="PTHR23115">
    <property type="entry name" value="TRANSLATION FACTOR"/>
    <property type="match status" value="1"/>
</dbReference>
<feature type="domain" description="Tr-type G" evidence="4">
    <location>
        <begin position="15"/>
        <end position="214"/>
    </location>
</feature>
<gene>
    <name evidence="6" type="ORF">FGO68_gene16854</name>
</gene>
<evidence type="ECO:0000256" key="3">
    <source>
        <dbReference type="ARBA" id="ARBA00023134"/>
    </source>
</evidence>
<accession>A0A8J8NNF7</accession>
<dbReference type="Gene3D" id="3.40.50.300">
    <property type="entry name" value="P-loop containing nucleotide triphosphate hydrolases"/>
    <property type="match status" value="1"/>
</dbReference>
<dbReference type="EMBL" id="RRYP01010213">
    <property type="protein sequence ID" value="TNV78526.1"/>
    <property type="molecule type" value="Genomic_DNA"/>
</dbReference>
<protein>
    <submittedName>
        <fullName evidence="6">Uncharacterized protein</fullName>
    </submittedName>
</protein>
<dbReference type="AlphaFoldDB" id="A0A8J8NNF7"/>
<name>A0A8J8NNF7_HALGN</name>
<evidence type="ECO:0000259" key="5">
    <source>
        <dbReference type="Pfam" id="PF22594"/>
    </source>
</evidence>
<dbReference type="SUPFAM" id="SSF50447">
    <property type="entry name" value="Translation proteins"/>
    <property type="match status" value="1"/>
</dbReference>
<dbReference type="Proteomes" id="UP000785679">
    <property type="component" value="Unassembled WGS sequence"/>
</dbReference>
<dbReference type="GO" id="GO:0005525">
    <property type="term" value="F:GTP binding"/>
    <property type="evidence" value="ECO:0007669"/>
    <property type="project" value="UniProtKB-KW"/>
</dbReference>
<dbReference type="Gene3D" id="2.40.30.10">
    <property type="entry name" value="Translation factors"/>
    <property type="match status" value="2"/>
</dbReference>
<keyword evidence="7" id="KW-1185">Reference proteome</keyword>
<evidence type="ECO:0000256" key="2">
    <source>
        <dbReference type="ARBA" id="ARBA00022741"/>
    </source>
</evidence>
<dbReference type="SUPFAM" id="SSF50465">
    <property type="entry name" value="EF-Tu/eEF-1alpha/eIF2-gamma C-terminal domain"/>
    <property type="match status" value="1"/>
</dbReference>
<dbReference type="InterPro" id="IPR000795">
    <property type="entry name" value="T_Tr_GTP-bd_dom"/>
</dbReference>
<keyword evidence="2" id="KW-0547">Nucleotide-binding</keyword>
<dbReference type="InterPro" id="IPR009000">
    <property type="entry name" value="Transl_B-barrel_sf"/>
</dbReference>
<dbReference type="Pfam" id="PF22594">
    <property type="entry name" value="GTP-eEF1A_C"/>
    <property type="match status" value="1"/>
</dbReference>
<dbReference type="InterPro" id="IPR027417">
    <property type="entry name" value="P-loop_NTPase"/>
</dbReference>